<reference evidence="7 8" key="1">
    <citation type="submission" date="2016-08" db="EMBL/GenBank/DDBJ databases">
        <title>Genome sequence of Clavibacter michiganensis spp. strain CASJ009.</title>
        <authorList>
            <person name="Thapa S.P."/>
            <person name="Coaker G."/>
        </authorList>
    </citation>
    <scope>NUCLEOTIDE SEQUENCE [LARGE SCALE GENOMIC DNA]</scope>
    <source>
        <strain evidence="7">CASJ009</strain>
    </source>
</reference>
<dbReference type="SUPFAM" id="SSF101967">
    <property type="entry name" value="Adhesin YadA, collagen-binding domain"/>
    <property type="match status" value="1"/>
</dbReference>
<organism evidence="7 8">
    <name type="scientific">Clavibacter michiganensis</name>
    <dbReference type="NCBI Taxonomy" id="28447"/>
    <lineage>
        <taxon>Bacteria</taxon>
        <taxon>Bacillati</taxon>
        <taxon>Actinomycetota</taxon>
        <taxon>Actinomycetes</taxon>
        <taxon>Micrococcales</taxon>
        <taxon>Microbacteriaceae</taxon>
        <taxon>Clavibacter</taxon>
    </lineage>
</organism>
<dbReference type="EMBL" id="MDHJ01000001">
    <property type="protein sequence ID" value="OUE07974.1"/>
    <property type="molecule type" value="Genomic_DNA"/>
</dbReference>
<dbReference type="InterPro" id="IPR023908">
    <property type="entry name" value="xxxLxxG_rpt"/>
</dbReference>
<dbReference type="InterPro" id="IPR011049">
    <property type="entry name" value="Serralysin-like_metalloprot_C"/>
</dbReference>
<dbReference type="Pfam" id="PF12698">
    <property type="entry name" value="ABC2_membrane_3"/>
    <property type="match status" value="1"/>
</dbReference>
<dbReference type="Proteomes" id="UP000195106">
    <property type="component" value="Unassembled WGS sequence"/>
</dbReference>
<feature type="transmembrane region" description="Helical" evidence="5">
    <location>
        <begin position="577"/>
        <end position="600"/>
    </location>
</feature>
<evidence type="ECO:0000256" key="1">
    <source>
        <dbReference type="ARBA" id="ARBA00004141"/>
    </source>
</evidence>
<dbReference type="InterPro" id="IPR017500">
    <property type="entry name" value="Phage_infect_YhgE_N"/>
</dbReference>
<feature type="transmembrane region" description="Helical" evidence="5">
    <location>
        <begin position="607"/>
        <end position="626"/>
    </location>
</feature>
<dbReference type="InterPro" id="IPR051328">
    <property type="entry name" value="T7SS_ABC-Transporter"/>
</dbReference>
<proteinExistence type="predicted"/>
<evidence type="ECO:0000313" key="7">
    <source>
        <dbReference type="EMBL" id="OUE07974.1"/>
    </source>
</evidence>
<feature type="transmembrane region" description="Helical" evidence="5">
    <location>
        <begin position="501"/>
        <end position="525"/>
    </location>
</feature>
<keyword evidence="4 5" id="KW-0472">Membrane</keyword>
<keyword evidence="2 5" id="KW-0812">Transmembrane</keyword>
<sequence length="701" mass="70197">MRLLPLVRAELTRLTATTMSKVALVALVLVPVLYGGLYLWANQDPYSSLDRVPAALVMADQGTTVDGEAVDYGTDVATDVLDDASFDWHEVSAAEARTGLEDGTYDFTLTIPAGFSDALASSSGTDPQQARVVMATDDANSYLATTIAQQAGARITKSVAARVGTEAAGRLLLGLADVRSSLGDAASGAQQLVDGSASARTGADSLADGNAQLATGADTLSSGLAQLRTGTAQLPAQTQQLASGADQVATGADALSSGATELSTGAAALTPGAQQVATGARQVADGNAQIAAVGSTASAGADDLAAEVPAIRADIVARMTAAGIPQAEIDQALTRLDGLGKGITDAAAKTDGLSAQLTTLAAGSERVAQGSAQVADAAGRLQTGSATLAQGAGMLATGGRQVADGADALAAASPALASGIAQAADGSATLATGAHSASDGATSLAAGLGTLQDGATRLRDGLDSGLDEIPASTDAQRDAQADTIGDPVALRQDAVTKAGEYGAGLAPFFISLAAWIGIYALFLIVKPLSRRAITARKAPLRITLAGWLTPALLGIVQMAGLYAIVAGALGFRIAHPLAMYGTMVLASITFAAIILALNVLLGSVGQFLGLVLMVVQLVTAGGTFPWQTLPAPLAALHHVLPMSYAVDALRQLMYGGDLGAAARDAGVLALWLVGGLAVALAGAIRITSHRTLRDLRPSLIG</sequence>
<keyword evidence="3 5" id="KW-1133">Transmembrane helix</keyword>
<feature type="transmembrane region" description="Helical" evidence="5">
    <location>
        <begin position="546"/>
        <end position="571"/>
    </location>
</feature>
<evidence type="ECO:0000256" key="3">
    <source>
        <dbReference type="ARBA" id="ARBA00022989"/>
    </source>
</evidence>
<dbReference type="NCBIfam" id="TIGR03062">
    <property type="entry name" value="pip_yhgE_Cterm"/>
    <property type="match status" value="1"/>
</dbReference>
<evidence type="ECO:0000256" key="2">
    <source>
        <dbReference type="ARBA" id="ARBA00022692"/>
    </source>
</evidence>
<accession>A0A251XQY4</accession>
<dbReference type="NCBIfam" id="TIGR03061">
    <property type="entry name" value="pip_yhgE_Nterm"/>
    <property type="match status" value="1"/>
</dbReference>
<feature type="domain" description="ABC-2 type transporter transmembrane" evidence="6">
    <location>
        <begin position="498"/>
        <end position="680"/>
    </location>
</feature>
<dbReference type="GO" id="GO:0140359">
    <property type="term" value="F:ABC-type transporter activity"/>
    <property type="evidence" value="ECO:0007669"/>
    <property type="project" value="InterPro"/>
</dbReference>
<dbReference type="Gene3D" id="1.10.287.950">
    <property type="entry name" value="Methyl-accepting chemotaxis protein"/>
    <property type="match status" value="1"/>
</dbReference>
<evidence type="ECO:0000256" key="5">
    <source>
        <dbReference type="SAM" id="Phobius"/>
    </source>
</evidence>
<comment type="caution">
    <text evidence="7">The sequence shown here is derived from an EMBL/GenBank/DDBJ whole genome shotgun (WGS) entry which is preliminary data.</text>
</comment>
<dbReference type="InterPro" id="IPR017501">
    <property type="entry name" value="Phage_infect_YhgE_C"/>
</dbReference>
<gene>
    <name evidence="7" type="ORF">CMsap09_03415</name>
</gene>
<evidence type="ECO:0000259" key="6">
    <source>
        <dbReference type="Pfam" id="PF12698"/>
    </source>
</evidence>
<feature type="transmembrane region" description="Helical" evidence="5">
    <location>
        <begin position="668"/>
        <end position="686"/>
    </location>
</feature>
<dbReference type="PANTHER" id="PTHR43077:SF5">
    <property type="entry name" value="PHAGE INFECTION PROTEIN"/>
    <property type="match status" value="1"/>
</dbReference>
<protein>
    <submittedName>
        <fullName evidence="7">ABC-2 family transporter protein</fullName>
    </submittedName>
</protein>
<evidence type="ECO:0000313" key="8">
    <source>
        <dbReference type="Proteomes" id="UP000195106"/>
    </source>
</evidence>
<feature type="transmembrane region" description="Helical" evidence="5">
    <location>
        <begin position="21"/>
        <end position="41"/>
    </location>
</feature>
<dbReference type="PANTHER" id="PTHR43077">
    <property type="entry name" value="TRANSPORT PERMEASE YVFS-RELATED"/>
    <property type="match status" value="1"/>
</dbReference>
<name>A0A251XQY4_9MICO</name>
<comment type="subcellular location">
    <subcellularLocation>
        <location evidence="1">Membrane</location>
        <topology evidence="1">Multi-pass membrane protein</topology>
    </subcellularLocation>
</comment>
<dbReference type="InterPro" id="IPR013525">
    <property type="entry name" value="ABC2_TM"/>
</dbReference>
<dbReference type="GO" id="GO:0016020">
    <property type="term" value="C:membrane"/>
    <property type="evidence" value="ECO:0007669"/>
    <property type="project" value="UniProtKB-SubCell"/>
</dbReference>
<evidence type="ECO:0000256" key="4">
    <source>
        <dbReference type="ARBA" id="ARBA00023136"/>
    </source>
</evidence>
<dbReference type="AlphaFoldDB" id="A0A251XQY4"/>
<dbReference type="NCBIfam" id="TIGR03057">
    <property type="entry name" value="xxxLxxG_by_4"/>
    <property type="match status" value="4"/>
</dbReference>